<feature type="compositionally biased region" description="Polar residues" evidence="1">
    <location>
        <begin position="18"/>
        <end position="40"/>
    </location>
</feature>
<evidence type="ECO:0000256" key="1">
    <source>
        <dbReference type="SAM" id="MobiDB-lite"/>
    </source>
</evidence>
<dbReference type="EMBL" id="JAACJL010000015">
    <property type="protein sequence ID" value="KAF4620706.1"/>
    <property type="molecule type" value="Genomic_DNA"/>
</dbReference>
<protein>
    <submittedName>
        <fullName evidence="2">Uncharacterized protein</fullName>
    </submittedName>
</protein>
<sequence length="506" mass="56303">MPKSTRNAGPGQLRPHSRSSSATRLGANLQFTQKDLQQAKNPDKVKKNAYPHEGHPTKPSFSRANSSQRVQSREQLAKRLAPLHQHHQQPPPKAVNGDAKGFSIAKGGQEEDDDDEDWVSSESGAATPNDKHSGSDTASEAEALDPALLNLNLNNLSKRIPSPPPQEPPRVNTVLPRVPTVRQADFEVMTNKTDRNTSRPTTPMRQPQQVQQQSRQRQQEEEQLLQQQQQQYQQQLYQHQQQQRQQWAQQQASGENNPPRRQVNPSMPPPQEPNAGQEARQEHGSEVPESRHSPRPRHMSRPPSMHSTHSRIELRPHPLIRGQSYGNISKPVPLAPLTVVPTAAPPQISTSPPSSVHESARHFLSSSPTSVKTSSGSPASTHHAQVPFPSERRSSFSSTRSVNTIPVHSTIIRETPWAQDRNRTFSTMSASSSSAALSSLSHIPNVTRPPSPQSIVFFPPTNPHANPELIHPLLPTPYLQNHLTVLSRRTPIRESFDRVIRAKNAR</sequence>
<feature type="compositionally biased region" description="Basic and acidic residues" evidence="1">
    <location>
        <begin position="41"/>
        <end position="56"/>
    </location>
</feature>
<feature type="region of interest" description="Disordered" evidence="1">
    <location>
        <begin position="243"/>
        <end position="311"/>
    </location>
</feature>
<comment type="caution">
    <text evidence="2">The sequence shown here is derived from an EMBL/GenBank/DDBJ whole genome shotgun (WGS) entry which is preliminary data.</text>
</comment>
<feature type="compositionally biased region" description="Polar residues" evidence="1">
    <location>
        <begin position="59"/>
        <end position="70"/>
    </location>
</feature>
<feature type="compositionally biased region" description="Low complexity" evidence="1">
    <location>
        <begin position="206"/>
        <end position="216"/>
    </location>
</feature>
<organism evidence="2 3">
    <name type="scientific">Agrocybe pediades</name>
    <dbReference type="NCBI Taxonomy" id="84607"/>
    <lineage>
        <taxon>Eukaryota</taxon>
        <taxon>Fungi</taxon>
        <taxon>Dikarya</taxon>
        <taxon>Basidiomycota</taxon>
        <taxon>Agaricomycotina</taxon>
        <taxon>Agaricomycetes</taxon>
        <taxon>Agaricomycetidae</taxon>
        <taxon>Agaricales</taxon>
        <taxon>Agaricineae</taxon>
        <taxon>Strophariaceae</taxon>
        <taxon>Agrocybe</taxon>
    </lineage>
</organism>
<feature type="compositionally biased region" description="Basic and acidic residues" evidence="1">
    <location>
        <begin position="279"/>
        <end position="292"/>
    </location>
</feature>
<evidence type="ECO:0000313" key="3">
    <source>
        <dbReference type="Proteomes" id="UP000521872"/>
    </source>
</evidence>
<name>A0A8H4R1U8_9AGAR</name>
<feature type="compositionally biased region" description="Low complexity" evidence="1">
    <location>
        <begin position="365"/>
        <end position="378"/>
    </location>
</feature>
<evidence type="ECO:0000313" key="2">
    <source>
        <dbReference type="EMBL" id="KAF4620706.1"/>
    </source>
</evidence>
<feature type="compositionally biased region" description="Acidic residues" evidence="1">
    <location>
        <begin position="110"/>
        <end position="119"/>
    </location>
</feature>
<proteinExistence type="predicted"/>
<gene>
    <name evidence="2" type="ORF">D9613_000550</name>
</gene>
<accession>A0A8H4R1U8</accession>
<reference evidence="2 3" key="1">
    <citation type="submission" date="2019-12" db="EMBL/GenBank/DDBJ databases">
        <authorList>
            <person name="Floudas D."/>
            <person name="Bentzer J."/>
            <person name="Ahren D."/>
            <person name="Johansson T."/>
            <person name="Persson P."/>
            <person name="Tunlid A."/>
        </authorList>
    </citation>
    <scope>NUCLEOTIDE SEQUENCE [LARGE SCALE GENOMIC DNA]</scope>
    <source>
        <strain evidence="2 3">CBS 102.39</strain>
    </source>
</reference>
<dbReference type="Proteomes" id="UP000521872">
    <property type="component" value="Unassembled WGS sequence"/>
</dbReference>
<feature type="region of interest" description="Disordered" evidence="1">
    <location>
        <begin position="345"/>
        <end position="402"/>
    </location>
</feature>
<keyword evidence="3" id="KW-1185">Reference proteome</keyword>
<feature type="compositionally biased region" description="Polar residues" evidence="1">
    <location>
        <begin position="347"/>
        <end position="357"/>
    </location>
</feature>
<dbReference type="AlphaFoldDB" id="A0A8H4R1U8"/>
<feature type="region of interest" description="Disordered" evidence="1">
    <location>
        <begin position="1"/>
        <end position="222"/>
    </location>
</feature>